<keyword evidence="1" id="KW-0805">Transcription regulation</keyword>
<evidence type="ECO:0000256" key="1">
    <source>
        <dbReference type="ARBA" id="ARBA00023015"/>
    </source>
</evidence>
<dbReference type="SMART" id="SM00342">
    <property type="entry name" value="HTH_ARAC"/>
    <property type="match status" value="1"/>
</dbReference>
<dbReference type="PROSITE" id="PS01124">
    <property type="entry name" value="HTH_ARAC_FAMILY_2"/>
    <property type="match status" value="1"/>
</dbReference>
<name>A0ABR7WTZ1_9SPHI</name>
<evidence type="ECO:0000259" key="4">
    <source>
        <dbReference type="PROSITE" id="PS01124"/>
    </source>
</evidence>
<feature type="domain" description="HTH araC/xylS-type" evidence="4">
    <location>
        <begin position="204"/>
        <end position="302"/>
    </location>
</feature>
<evidence type="ECO:0000313" key="6">
    <source>
        <dbReference type="Proteomes" id="UP000606600"/>
    </source>
</evidence>
<sequence>MYFNNFPDHAVAGFDEQSHFSRFKKHNIIFNAQSSHSVCDLHVGCLSFKTVISGEEWYGIGHRQIAVRPAKFLIMNNNQAYSSRIDSGEPVRSLSVFFKEEFASAVFRDLLYQEESQLDDPFMISRINPEFFQTLNDIDNELQLKLNDLISSLNSYGYNNSMVDEHLVFILNHLIRTQVSGINHANNINAVKQHTRLEIYKRLCVAKDVIESYYMEQPGLDAISSMCCLSIPQLIRQFKSVFNTTPHQYMIQVRLKRAVELLNNTNKPIHEITWRCGFENVSAFCRAFKLQYGIQPARYRSAGL</sequence>
<dbReference type="RefSeq" id="WP_191190428.1">
    <property type="nucleotide sequence ID" value="NZ_JACWMY010000009.1"/>
</dbReference>
<dbReference type="SUPFAM" id="SSF51215">
    <property type="entry name" value="Regulatory protein AraC"/>
    <property type="match status" value="1"/>
</dbReference>
<gene>
    <name evidence="5" type="ORF">IDJ77_18295</name>
</gene>
<dbReference type="Pfam" id="PF12833">
    <property type="entry name" value="HTH_18"/>
    <property type="match status" value="1"/>
</dbReference>
<dbReference type="PANTHER" id="PTHR43280:SF2">
    <property type="entry name" value="HTH-TYPE TRANSCRIPTIONAL REGULATOR EXSA"/>
    <property type="match status" value="1"/>
</dbReference>
<evidence type="ECO:0000256" key="3">
    <source>
        <dbReference type="ARBA" id="ARBA00023163"/>
    </source>
</evidence>
<dbReference type="InterPro" id="IPR009057">
    <property type="entry name" value="Homeodomain-like_sf"/>
</dbReference>
<dbReference type="Gene3D" id="1.10.10.60">
    <property type="entry name" value="Homeodomain-like"/>
    <property type="match status" value="2"/>
</dbReference>
<dbReference type="PRINTS" id="PR00032">
    <property type="entry name" value="HTHARAC"/>
</dbReference>
<reference evidence="5 6" key="1">
    <citation type="submission" date="2020-09" db="EMBL/GenBank/DDBJ databases">
        <title>Novel species of Mucilaginibacter isolated from a glacier on the Tibetan Plateau.</title>
        <authorList>
            <person name="Liu Q."/>
            <person name="Xin Y.-H."/>
        </authorList>
    </citation>
    <scope>NUCLEOTIDE SEQUENCE [LARGE SCALE GENOMIC DNA]</scope>
    <source>
        <strain evidence="5 6">ZT4R22</strain>
    </source>
</reference>
<keyword evidence="2" id="KW-0238">DNA-binding</keyword>
<dbReference type="InterPro" id="IPR020449">
    <property type="entry name" value="Tscrpt_reg_AraC-type_HTH"/>
</dbReference>
<comment type="caution">
    <text evidence="5">The sequence shown here is derived from an EMBL/GenBank/DDBJ whole genome shotgun (WGS) entry which is preliminary data.</text>
</comment>
<dbReference type="SUPFAM" id="SSF46689">
    <property type="entry name" value="Homeodomain-like"/>
    <property type="match status" value="2"/>
</dbReference>
<keyword evidence="6" id="KW-1185">Reference proteome</keyword>
<keyword evidence="3" id="KW-0804">Transcription</keyword>
<accession>A0ABR7WTZ1</accession>
<evidence type="ECO:0000256" key="2">
    <source>
        <dbReference type="ARBA" id="ARBA00023125"/>
    </source>
</evidence>
<dbReference type="InterPro" id="IPR037923">
    <property type="entry name" value="HTH-like"/>
</dbReference>
<dbReference type="Proteomes" id="UP000606600">
    <property type="component" value="Unassembled WGS sequence"/>
</dbReference>
<organism evidence="5 6">
    <name type="scientific">Mucilaginibacter pankratovii</name>
    <dbReference type="NCBI Taxonomy" id="2772110"/>
    <lineage>
        <taxon>Bacteria</taxon>
        <taxon>Pseudomonadati</taxon>
        <taxon>Bacteroidota</taxon>
        <taxon>Sphingobacteriia</taxon>
        <taxon>Sphingobacteriales</taxon>
        <taxon>Sphingobacteriaceae</taxon>
        <taxon>Mucilaginibacter</taxon>
    </lineage>
</organism>
<evidence type="ECO:0000313" key="5">
    <source>
        <dbReference type="EMBL" id="MBD1365773.1"/>
    </source>
</evidence>
<dbReference type="EMBL" id="JACWMY010000009">
    <property type="protein sequence ID" value="MBD1365773.1"/>
    <property type="molecule type" value="Genomic_DNA"/>
</dbReference>
<proteinExistence type="predicted"/>
<dbReference type="InterPro" id="IPR018060">
    <property type="entry name" value="HTH_AraC"/>
</dbReference>
<dbReference type="PANTHER" id="PTHR43280">
    <property type="entry name" value="ARAC-FAMILY TRANSCRIPTIONAL REGULATOR"/>
    <property type="match status" value="1"/>
</dbReference>
<protein>
    <submittedName>
        <fullName evidence="5">Helix-turn-helix transcriptional regulator</fullName>
    </submittedName>
</protein>